<evidence type="ECO:0000313" key="3">
    <source>
        <dbReference type="EMBL" id="XCF15818.1"/>
    </source>
</evidence>
<gene>
    <name evidence="3" type="ORF">ABSL23_11295</name>
</gene>
<dbReference type="GeneID" id="91109741"/>
<reference evidence="3" key="1">
    <citation type="submission" date="2024-06" db="EMBL/GenBank/DDBJ databases">
        <title>Genome Sequence of an extremely halophilic archaeon isolated from Permian era halite, Salado Formation, Carlsbad, New Mexico: Halobacterium sp. strain NMX12-1.</title>
        <authorList>
            <person name="Sotoa L."/>
            <person name="DasSarma P."/>
            <person name="Anton B.P."/>
            <person name="Vincze T."/>
            <person name="Verma I."/>
            <person name="Eralp B."/>
            <person name="Powers D.W."/>
            <person name="Dozier B.L."/>
            <person name="Roberts R.J."/>
            <person name="DasSarma S."/>
        </authorList>
    </citation>
    <scope>NUCLEOTIDE SEQUENCE</scope>
    <source>
        <strain evidence="3">NMX12-1</strain>
    </source>
</reference>
<dbReference type="AlphaFoldDB" id="A0AAU8C9Q7"/>
<organism evidence="3">
    <name type="scientific">Halobacterium sp. NMX12-1</name>
    <dbReference type="NCBI Taxonomy" id="3166650"/>
    <lineage>
        <taxon>Archaea</taxon>
        <taxon>Methanobacteriati</taxon>
        <taxon>Methanobacteriota</taxon>
        <taxon>Stenosarchaea group</taxon>
        <taxon>Halobacteria</taxon>
        <taxon>Halobacteriales</taxon>
        <taxon>Halobacteriaceae</taxon>
        <taxon>Halobacterium</taxon>
    </lineage>
</organism>
<dbReference type="InterPro" id="IPR055949">
    <property type="entry name" value="DUF7527"/>
</dbReference>
<dbReference type="Gene3D" id="1.20.5.340">
    <property type="match status" value="1"/>
</dbReference>
<dbReference type="RefSeq" id="WP_353633829.1">
    <property type="nucleotide sequence ID" value="NZ_CP159204.1"/>
</dbReference>
<dbReference type="KEGG" id="hanx:ABSL23_11295"/>
<feature type="region of interest" description="Disordered" evidence="1">
    <location>
        <begin position="171"/>
        <end position="407"/>
    </location>
</feature>
<accession>A0AAU8C9Q7</accession>
<protein>
    <recommendedName>
        <fullName evidence="2">DUF7527 domain-containing protein</fullName>
    </recommendedName>
</protein>
<feature type="compositionally biased region" description="Acidic residues" evidence="1">
    <location>
        <begin position="195"/>
        <end position="208"/>
    </location>
</feature>
<dbReference type="EMBL" id="CP159204">
    <property type="protein sequence ID" value="XCF15818.1"/>
    <property type="molecule type" value="Genomic_DNA"/>
</dbReference>
<feature type="compositionally biased region" description="Low complexity" evidence="1">
    <location>
        <begin position="335"/>
        <end position="344"/>
    </location>
</feature>
<evidence type="ECO:0000259" key="2">
    <source>
        <dbReference type="Pfam" id="PF24371"/>
    </source>
</evidence>
<dbReference type="Pfam" id="PF24371">
    <property type="entry name" value="DUF7527"/>
    <property type="match status" value="1"/>
</dbReference>
<feature type="domain" description="DUF7527" evidence="2">
    <location>
        <begin position="448"/>
        <end position="683"/>
    </location>
</feature>
<name>A0AAU8C9Q7_9EURY</name>
<feature type="compositionally biased region" description="Low complexity" evidence="1">
    <location>
        <begin position="351"/>
        <end position="372"/>
    </location>
</feature>
<feature type="compositionally biased region" description="Basic and acidic residues" evidence="1">
    <location>
        <begin position="373"/>
        <end position="407"/>
    </location>
</feature>
<proteinExistence type="predicted"/>
<evidence type="ECO:0000256" key="1">
    <source>
        <dbReference type="SAM" id="MobiDB-lite"/>
    </source>
</evidence>
<sequence length="683" mass="72612">MQAHTVERVESWDSRPFSGGFRELHELADREFSGAVVADDTWLFMLNGRVVGVYEGDVEEFGDASGTVYEAPHPSLALLFSMQECGGDTQAKYYTNDTPLSEAADTLKNANFTGYIELSENVLSGDYYVVYYGGRSMSAAFVGASEELVTGDEAFDLADDEVGVYEVKKSPVNVTELPEPEGEPAGAAGGAPSGDDSEPEPEESATDDEQSRTQSSDAESETAGESAADPTAARSTESPPADDGDDAGATPAARADETEPEPTGTSEDTSAASEEQARARSADPDAGGDEPTDAAVAAARAGSEQGVFDQEEAWRNARSVPTIDPEKSESTDGGATRSKSAESASAERAKQSQSSAKSASSSASKSTGGKSRSTVEKLKRAVKQRDAKLEEAAERIDSLESERSELRERVETLEAERDDLQARADDLEARLEEAAAAGGEEAASATDLAPAAALSDTNLFVRYDSKGKPTLDDLGPDTDLEAVNQNLRIDHHTQFEAAEATVDGEDYESFLEASAAYRFVSWAVRELPFEIRDAGHTDGLADIYEALPEVDRAELDGTVAVDTEDGATSRTFDVVLRDRMGDPLVVAELNAEREPVTGEEMGALIEDATAVREGADGLSAAMYVTASFFEPAALETASEETGGGGFLSRNDKKSFVKVGRKSGYHLCLIEDRNDAFHLTVPEL</sequence>